<protein>
    <submittedName>
        <fullName evidence="1">Rpn family recombination-promoting nuclease/putative transposase</fullName>
    </submittedName>
</protein>
<name>A0AAE3DB53_9FIRM</name>
<dbReference type="Proteomes" id="UP001198220">
    <property type="component" value="Unassembled WGS sequence"/>
</dbReference>
<accession>A0AAE3DB53</accession>
<dbReference type="NCBIfam" id="TIGR01784">
    <property type="entry name" value="T_den_put_tspse"/>
    <property type="match status" value="1"/>
</dbReference>
<dbReference type="RefSeq" id="WP_308458502.1">
    <property type="nucleotide sequence ID" value="NZ_JAJEPS010000001.1"/>
</dbReference>
<gene>
    <name evidence="1" type="ORF">LKD36_02340</name>
</gene>
<sequence length="292" mass="33938">MKKLQELTLFDKFLFDETMDIPEAHEAVLQIIFGDDNLKLLTPAQTEKEIRTAPWLRSIRLDVYAIDQEKRIYNTEAQKAEKKDLVKRSRFYQSLIDSSLLEPGEINFNQMNDTCIIMITPFDLFGEGRYQYTFRSRCDENQALSMEDGAIRIFLNSHGKNPEEVSPELTEFLKYMESTDAALAENSANEKLKKIHKHVSQIKASEEMGVKYMQKWEEKVLDREEGRAEGRASEIYIIRNQIEQVQRTPEETAELLVLEPEYIKKVAELLEEYPEETDVQIAARILKAGVCE</sequence>
<dbReference type="AlphaFoldDB" id="A0AAE3DB53"/>
<evidence type="ECO:0000313" key="2">
    <source>
        <dbReference type="Proteomes" id="UP001198220"/>
    </source>
</evidence>
<proteinExistence type="predicted"/>
<reference evidence="1 2" key="1">
    <citation type="submission" date="2021-10" db="EMBL/GenBank/DDBJ databases">
        <title>Anaerobic single-cell dispensing facilitates the cultivation of human gut bacteria.</title>
        <authorList>
            <person name="Afrizal A."/>
        </authorList>
    </citation>
    <scope>NUCLEOTIDE SEQUENCE [LARGE SCALE GENOMIC DNA]</scope>
    <source>
        <strain evidence="1 2">CLA-AA-H276</strain>
    </source>
</reference>
<dbReference type="Pfam" id="PF12784">
    <property type="entry name" value="PDDEXK_2"/>
    <property type="match status" value="1"/>
</dbReference>
<organism evidence="1 2">
    <name type="scientific">Hominiventricola filiformis</name>
    <dbReference type="NCBI Taxonomy" id="2885352"/>
    <lineage>
        <taxon>Bacteria</taxon>
        <taxon>Bacillati</taxon>
        <taxon>Bacillota</taxon>
        <taxon>Clostridia</taxon>
        <taxon>Lachnospirales</taxon>
        <taxon>Lachnospiraceae</taxon>
        <taxon>Hominiventricola</taxon>
    </lineage>
</organism>
<dbReference type="InterPro" id="IPR010106">
    <property type="entry name" value="RpnA"/>
</dbReference>
<dbReference type="EMBL" id="JAJEPS010000001">
    <property type="protein sequence ID" value="MCC2125014.1"/>
    <property type="molecule type" value="Genomic_DNA"/>
</dbReference>
<evidence type="ECO:0000313" key="1">
    <source>
        <dbReference type="EMBL" id="MCC2125014.1"/>
    </source>
</evidence>
<keyword evidence="2" id="KW-1185">Reference proteome</keyword>
<comment type="caution">
    <text evidence="1">The sequence shown here is derived from an EMBL/GenBank/DDBJ whole genome shotgun (WGS) entry which is preliminary data.</text>
</comment>